<dbReference type="Pfam" id="PF11597">
    <property type="entry name" value="Med13_N"/>
    <property type="match status" value="1"/>
</dbReference>
<comment type="pathway">
    <text evidence="2 12">Cofactor biosynthesis; (R)-pantothenate biosynthesis; (R)-pantoate from 3-methyl-2-oxobutanoate: step 1/2.</text>
</comment>
<feature type="domain" description="Mediator complex subunit Med13 C-terminal" evidence="15">
    <location>
        <begin position="2167"/>
        <end position="2479"/>
    </location>
</feature>
<keyword evidence="9 13" id="KW-0804">Transcription</keyword>
<evidence type="ECO:0000256" key="5">
    <source>
        <dbReference type="ARBA" id="ARBA00022491"/>
    </source>
</evidence>
<feature type="compositionally biased region" description="Low complexity" evidence="14">
    <location>
        <begin position="2343"/>
        <end position="2353"/>
    </location>
</feature>
<dbReference type="InterPro" id="IPR021643">
    <property type="entry name" value="Mediator_Med13_N"/>
</dbReference>
<evidence type="ECO:0000256" key="3">
    <source>
        <dbReference type="ARBA" id="ARBA00008676"/>
    </source>
</evidence>
<proteinExistence type="inferred from homology"/>
<evidence type="ECO:0000256" key="12">
    <source>
        <dbReference type="RuleBase" id="RU362100"/>
    </source>
</evidence>
<feature type="region of interest" description="Disordered" evidence="14">
    <location>
        <begin position="1"/>
        <end position="42"/>
    </location>
</feature>
<evidence type="ECO:0000259" key="16">
    <source>
        <dbReference type="Pfam" id="PF11597"/>
    </source>
</evidence>
<feature type="domain" description="Mediator complex subunit Med13 N-terminal" evidence="16">
    <location>
        <begin position="963"/>
        <end position="1254"/>
    </location>
</feature>
<feature type="region of interest" description="Disordered" evidence="14">
    <location>
        <begin position="2327"/>
        <end position="2353"/>
    </location>
</feature>
<evidence type="ECO:0000256" key="11">
    <source>
        <dbReference type="ARBA" id="ARBA00049172"/>
    </source>
</evidence>
<evidence type="ECO:0000256" key="14">
    <source>
        <dbReference type="SAM" id="MobiDB-lite"/>
    </source>
</evidence>
<comment type="similarity">
    <text evidence="3 12">Belongs to the PanB family.</text>
</comment>
<dbReference type="EMBL" id="PUHQ01000030">
    <property type="protein sequence ID" value="KAG0661983.1"/>
    <property type="molecule type" value="Genomic_DNA"/>
</dbReference>
<feature type="region of interest" description="Disordered" evidence="14">
    <location>
        <begin position="635"/>
        <end position="713"/>
    </location>
</feature>
<feature type="compositionally biased region" description="Low complexity" evidence="14">
    <location>
        <begin position="126"/>
        <end position="135"/>
    </location>
</feature>
<feature type="compositionally biased region" description="Low complexity" evidence="14">
    <location>
        <begin position="937"/>
        <end position="950"/>
    </location>
</feature>
<dbReference type="FunFam" id="3.20.20.60:FF:000003">
    <property type="entry name" value="3-methyl-2-oxobutanoate hydroxymethyltransferase"/>
    <property type="match status" value="1"/>
</dbReference>
<dbReference type="NCBIfam" id="TIGR00222">
    <property type="entry name" value="panB"/>
    <property type="match status" value="1"/>
</dbReference>
<comment type="subcellular location">
    <subcellularLocation>
        <location evidence="1 13">Nucleus</location>
    </subcellularLocation>
</comment>
<sequence length="2488" mass="261587">MSTGSVARSLARSLRSDASTSTTTTFNRLSRVAAPRPATRSPLLYAHTPSTCTCAHLQARHYSSYPTQPPAANANPPRRKRTIMDLQSNKRKKIPITMLTAHDYPSARFIEAAASSSHHHHHHMHGSSTSGDTGSLAPGAAKPPPRGVDIALIGDSLAMVACGYPSTTHLTLDEMLYHCRSVARGCKTSLLVADLPYGTFAVSVEQGVHAAVRITQEGHMDAVKIEGGEEVAPLIKRLTDVGIPVMGHVGLTPQRQAALSGYRVQGKTVSSALKVYHDALAIQHAGAFAVVLEAVPARLAEWISSRLEIPTIGIGAGKGCDGQVLVQLDMLGVDSDLGAGGKGPRFLKKYASLGEVATGAVRTYVDEVRNGAFPGEEHTYPISDEAFRGFLEAVVAVEGQDHPAARRVPSHSGKEREIYCYYHSKQTTTDEMPGPPPPPPTLPPKPTNPPPAAATSSRSDIPAAASFLSSTRPMAPRPVPLSLPNRPVSAASGGSRPPYTPTASLYTPSTATPPSTMAGSPRGLGNSSYPTASTSAPPPFLAGSPKLPPAAGTATTPTAAGTTTPSTSSSSAIPDSSAPASSAWSAIPPRLTPDRVAPTVQLIELGEGWSVRYRAWKAPAILVAACQQGGGVASATASRTTTTGRMDYNPWKAPLGSPSSFTTAGAAKSNRATKDESNAPARATMNEAGPPPPSKKARTTTTASSSDTASTGVAAKGNAFDDLLAQEMTSTSVGSNTTLTGAVTASEATTPSILMDAIKTPPLAANSVNAAERKPSLRVPAALRKVKAREEEAAAAAAAAVAVASDKDLAVPNPATAPTSSSLQSSTASSTLPGASTSSSSSSGTGAKSSSDELRTRLAPICSDPTFCSRDPLELVLSTLRSRRAEYAKEGRDRLDLLWHVERHAVTLVGGEGESNPPSGAASTTDRKGKRKEVPGDASASADDSATSAAGEEGTASPWLRRGDGHARVLWAFSVVKGGEKDPDDDLDMGSLDQVLVDLEFEGLEALAEGELSHSSLFPRIYSPGANSTTAVALPLSTSARSYPSCLALSEHILTVPSATDPTPSCTPTQGAYRNFRAALSSCILDELVARPCEGRIPLRLEDAAIFLADPETTYRGMTRPATFRAQVHPPTLNRTALLLFTSISDVGLEPFSPVTHDSPAAAAENATRTKVILAPLGIEARVVNTYAADSFSPEQWVELRREWAEPLADAGFALDRLDAEGFVLCAITPSVAAAYASKNEVEALWPRSLVLVDKRPYSEPSAVDSKSATSVGPPRDCSTSPALSATRTEATAPTGARPSSDVWAWYKEETNRREEERLEALRREQEDQEALRQKEQASITSEKVKVTGAPSAAAPINERTPMSLGTASTEAPSPAELLALPPSHTTATTHEHDLTQVVADDQASHDHQVNGMDIDFGLNFYPSPAEAGHAVLSGTGGQSSAPLSTLDAALSSFDWGDGTFGAISSSAAGHGSIPAHADGPRYEDSLMLGLTDDDFSFFDTPSAPAVDGMAAPLGDGHEGSAAALMSVSGPPGFDAFPPPISASLPDNPFAFDVDGGFPMHHITAASMAPLTQAYAPVHMPSAPTQVADDALPVAIDVKSAGGIDHAQSSLAPVVPAMPEEPSMGRVDFGPNFAPDTSANGIGGRAVAAFGAVRFDSSLAVLDDRFDPRRGKYGLPSPDSDDGGRAHALVPVSRREKQRTRSWYEAVYDPRLRVADRLVSQRTADKSPSETGSSGLRTTAAPRAPKSSRMWTRRRFGGGGVGRGSIDSEALPSPDVWPQIAYASDAAIADPDSDVSDEITSDEDVEAFEADDPSSATVTSAALPREIPSAALLACGRSLAKLLSDTVAGTQHLAPQPRPTSYEMAYAVFAEQAVYQRQLRRLLLTGPPSGHESTSTTATAASTSAVASLLSSVGSALGTSPLFSDQTALPALTAEAAPAFSIRAQSCLVQTDSLAFEFWRAMGFEPIAAAKNVTAVVLCEDEESGHFVQAAHGWMDAMRNAYEGLRLGQHRPAEVTGSSHVAAIRDGVLVVPTGRLAGHALEAELKPIYAAILDLLKHNTHVVVYVHASVEVSLDGLGPLAEIIQQITKCRINPNAASANVLAVPLPSGAAHGSLDVTSTALAHVAFAVYDQLQVAIERIRLPVPETFPTARPPPVAPLGPAVRLFQAPAISIALPDSQKPQFALSWPPSSFDIEYRHRFLHVCYATRPVPGCPGQEWLVISIIDEKGETWRVLPRYLKYPPNIVVDVHRARIIWNFTKGVVESADVEWRVLVCKLGEPSAVEIKAWESVLHEFASQSKRPLHLSFSCVDPQPPIALSRFDAELQRPSTTSSIPEEGEFNLRAVSQPSSSSSSRTNSKAAAAVFDAEPAFFSFTPAEPIPLSSLSVVAPASTFLIHVPRTTPLSHCTPSPPPTFEDSSSRQATSAYAIHLLCSTSSKSSLYDSPVASYLADVRRNFVELAALGKARWGTGGRMSWHLEAARDALLLSV</sequence>
<feature type="region of interest" description="Disordered" evidence="14">
    <location>
        <begin position="1720"/>
        <end position="1772"/>
    </location>
</feature>
<feature type="compositionally biased region" description="Low complexity" evidence="14">
    <location>
        <begin position="1"/>
        <end position="31"/>
    </location>
</feature>
<feature type="region of interest" description="Disordered" evidence="14">
    <location>
        <begin position="1260"/>
        <end position="1303"/>
    </location>
</feature>
<feature type="region of interest" description="Disordered" evidence="14">
    <location>
        <begin position="813"/>
        <end position="854"/>
    </location>
</feature>
<evidence type="ECO:0000313" key="17">
    <source>
        <dbReference type="EMBL" id="KAG0661983.1"/>
    </source>
</evidence>
<feature type="compositionally biased region" description="Polar residues" evidence="14">
    <location>
        <begin position="1278"/>
        <end position="1292"/>
    </location>
</feature>
<keyword evidence="6 12" id="KW-0808">Transferase</keyword>
<evidence type="ECO:0000256" key="10">
    <source>
        <dbReference type="ARBA" id="ARBA00023242"/>
    </source>
</evidence>
<feature type="compositionally biased region" description="Low complexity" evidence="14">
    <location>
        <begin position="814"/>
        <end position="849"/>
    </location>
</feature>
<keyword evidence="12" id="KW-0566">Pantothenate biosynthesis</keyword>
<dbReference type="Pfam" id="PF02548">
    <property type="entry name" value="Pantoate_transf"/>
    <property type="match status" value="1"/>
</dbReference>
<evidence type="ECO:0000313" key="18">
    <source>
        <dbReference type="Proteomes" id="UP000777482"/>
    </source>
</evidence>
<dbReference type="GO" id="GO:0003864">
    <property type="term" value="F:3-methyl-2-oxobutanoate hydroxymethyltransferase activity"/>
    <property type="evidence" value="ECO:0007669"/>
    <property type="project" value="UniProtKB-EC"/>
</dbReference>
<dbReference type="GO" id="GO:0003712">
    <property type="term" value="F:transcription coregulator activity"/>
    <property type="evidence" value="ECO:0007669"/>
    <property type="project" value="InterPro"/>
</dbReference>
<name>A0A9P7B797_RHOMI</name>
<evidence type="ECO:0000259" key="15">
    <source>
        <dbReference type="Pfam" id="PF06333"/>
    </source>
</evidence>
<feature type="region of interest" description="Disordered" evidence="14">
    <location>
        <begin position="909"/>
        <end position="960"/>
    </location>
</feature>
<dbReference type="GO" id="GO:0005739">
    <property type="term" value="C:mitochondrion"/>
    <property type="evidence" value="ECO:0007669"/>
    <property type="project" value="TreeGrafter"/>
</dbReference>
<evidence type="ECO:0000256" key="2">
    <source>
        <dbReference type="ARBA" id="ARBA00005033"/>
    </source>
</evidence>
<accession>A0A9P7B797</accession>
<keyword evidence="8 13" id="KW-0010">Activator</keyword>
<comment type="function">
    <text evidence="12">Catalyzes the reversible reaction in which hydroxymethyl group from 5,10-methylenetetrahydrofolate is transferred onto alpha-ketoisovalerate to form ketopantoate.</text>
</comment>
<feature type="compositionally biased region" description="Low complexity" evidence="14">
    <location>
        <begin position="699"/>
        <end position="713"/>
    </location>
</feature>
<dbReference type="Pfam" id="PF06333">
    <property type="entry name" value="Med13_C"/>
    <property type="match status" value="1"/>
</dbReference>
<keyword evidence="5 13" id="KW-0678">Repressor</keyword>
<keyword evidence="18" id="KW-1185">Reference proteome</keyword>
<feature type="region of interest" description="Disordered" evidence="14">
    <location>
        <begin position="1325"/>
        <end position="1381"/>
    </location>
</feature>
<feature type="compositionally biased region" description="Basic and acidic residues" evidence="14">
    <location>
        <begin position="1325"/>
        <end position="1336"/>
    </location>
</feature>
<comment type="catalytic activity">
    <reaction evidence="11 12">
        <text>(6R)-5,10-methylene-5,6,7,8-tetrahydrofolate + 3-methyl-2-oxobutanoate + H2O = 2-dehydropantoate + (6S)-5,6,7,8-tetrahydrofolate</text>
        <dbReference type="Rhea" id="RHEA:11824"/>
        <dbReference type="ChEBI" id="CHEBI:11561"/>
        <dbReference type="ChEBI" id="CHEBI:11851"/>
        <dbReference type="ChEBI" id="CHEBI:15377"/>
        <dbReference type="ChEBI" id="CHEBI:15636"/>
        <dbReference type="ChEBI" id="CHEBI:57453"/>
        <dbReference type="EC" id="2.1.2.11"/>
    </reaction>
</comment>
<dbReference type="Proteomes" id="UP000777482">
    <property type="component" value="Unassembled WGS sequence"/>
</dbReference>
<feature type="compositionally biased region" description="Pro residues" evidence="14">
    <location>
        <begin position="433"/>
        <end position="452"/>
    </location>
</feature>
<dbReference type="InterPro" id="IPR040442">
    <property type="entry name" value="Pyrv_kinase-like_dom_sf"/>
</dbReference>
<dbReference type="GO" id="GO:0000287">
    <property type="term" value="F:magnesium ion binding"/>
    <property type="evidence" value="ECO:0007669"/>
    <property type="project" value="TreeGrafter"/>
</dbReference>
<dbReference type="EC" id="2.1.2.11" evidence="12"/>
<comment type="caution">
    <text evidence="17">The sequence shown here is derived from an EMBL/GenBank/DDBJ whole genome shotgun (WGS) entry which is preliminary data.</text>
</comment>
<dbReference type="SUPFAM" id="SSF51621">
    <property type="entry name" value="Phosphoenolpyruvate/pyruvate domain"/>
    <property type="match status" value="1"/>
</dbReference>
<dbReference type="GO" id="GO:0015940">
    <property type="term" value="P:pantothenate biosynthetic process"/>
    <property type="evidence" value="ECO:0007669"/>
    <property type="project" value="UniProtKB-KW"/>
</dbReference>
<dbReference type="InterPro" id="IPR003700">
    <property type="entry name" value="Pantoate_hydroxy_MeTrfase"/>
</dbReference>
<dbReference type="InterPro" id="IPR015813">
    <property type="entry name" value="Pyrv/PenolPyrv_kinase-like_dom"/>
</dbReference>
<dbReference type="PANTHER" id="PTHR20881">
    <property type="entry name" value="3-METHYL-2-OXOBUTANOATE HYDROXYMETHYLTRANSFERASE"/>
    <property type="match status" value="1"/>
</dbReference>
<evidence type="ECO:0000256" key="1">
    <source>
        <dbReference type="ARBA" id="ARBA00004123"/>
    </source>
</evidence>
<protein>
    <recommendedName>
        <fullName evidence="12 13">Multifunctional fusion protein</fullName>
    </recommendedName>
    <domain>
        <recommendedName>
            <fullName evidence="12">3-methyl-2-oxobutanoate hydroxymethyltransferase</fullName>
            <ecNumber evidence="12">2.1.2.11</ecNumber>
        </recommendedName>
    </domain>
    <domain>
        <recommendedName>
            <fullName evidence="13">Mediator of RNA polymerase II transcription subunit 13</fullName>
        </recommendedName>
        <alternativeName>
            <fullName evidence="13">Mediator complex subunit 13</fullName>
        </alternativeName>
    </domain>
</protein>
<feature type="region of interest" description="Disordered" evidence="14">
    <location>
        <begin position="1666"/>
        <end position="1695"/>
    </location>
</feature>
<feature type="compositionally biased region" description="Low complexity" evidence="14">
    <location>
        <begin position="635"/>
        <end position="645"/>
    </location>
</feature>
<evidence type="ECO:0000256" key="9">
    <source>
        <dbReference type="ARBA" id="ARBA00023163"/>
    </source>
</evidence>
<dbReference type="GO" id="GO:0006357">
    <property type="term" value="P:regulation of transcription by RNA polymerase II"/>
    <property type="evidence" value="ECO:0007669"/>
    <property type="project" value="InterPro"/>
</dbReference>
<evidence type="ECO:0000256" key="6">
    <source>
        <dbReference type="ARBA" id="ARBA00022679"/>
    </source>
</evidence>
<evidence type="ECO:0000256" key="13">
    <source>
        <dbReference type="RuleBase" id="RU364134"/>
    </source>
</evidence>
<dbReference type="OrthoDB" id="103819at2759"/>
<dbReference type="PANTHER" id="PTHR20881:SF0">
    <property type="entry name" value="3-METHYL-2-OXOBUTANOATE HYDROXYMETHYLTRANSFERASE"/>
    <property type="match status" value="1"/>
</dbReference>
<evidence type="ECO:0000256" key="4">
    <source>
        <dbReference type="ARBA" id="ARBA00009354"/>
    </source>
</evidence>
<feature type="region of interest" description="Disordered" evidence="14">
    <location>
        <begin position="114"/>
        <end position="142"/>
    </location>
</feature>
<feature type="compositionally biased region" description="Low complexity" evidence="14">
    <location>
        <begin position="1371"/>
        <end position="1381"/>
    </location>
</feature>
<feature type="compositionally biased region" description="Low complexity" evidence="14">
    <location>
        <begin position="501"/>
        <end position="516"/>
    </location>
</feature>
<dbReference type="NCBIfam" id="NF001452">
    <property type="entry name" value="PRK00311.1"/>
    <property type="match status" value="1"/>
</dbReference>
<comment type="function">
    <text evidence="13">Component of the SRB8-11 complex. The SRB8-11 complex is a regulatory module of the Mediator complex which is itself involved in regulation of basal and activated RNA polymerase II-dependent transcription. The SRB8-11 complex may be involved in the transcriptional repression of a subset of genes regulated by Mediator. It may inhibit the association of the Mediator complex with RNA polymerase II to form the holoenzyme complex.</text>
</comment>
<feature type="compositionally biased region" description="Low complexity" evidence="14">
    <location>
        <begin position="549"/>
        <end position="589"/>
    </location>
</feature>
<reference evidence="17 18" key="1">
    <citation type="submission" date="2020-11" db="EMBL/GenBank/DDBJ databases">
        <title>Kefir isolates.</title>
        <authorList>
            <person name="Marcisauskas S."/>
            <person name="Kim Y."/>
            <person name="Blasche S."/>
        </authorList>
    </citation>
    <scope>NUCLEOTIDE SEQUENCE [LARGE SCALE GENOMIC DNA]</scope>
    <source>
        <strain evidence="17 18">KR</strain>
    </source>
</reference>
<comment type="subunit">
    <text evidence="13">Component of the SRB8-11 complex, which itself associates with the Mediator complex.</text>
</comment>
<dbReference type="GO" id="GO:0016592">
    <property type="term" value="C:mediator complex"/>
    <property type="evidence" value="ECO:0007669"/>
    <property type="project" value="InterPro"/>
</dbReference>
<dbReference type="Gene3D" id="3.20.20.60">
    <property type="entry name" value="Phosphoenolpyruvate-binding domains"/>
    <property type="match status" value="1"/>
</dbReference>
<keyword evidence="7 13" id="KW-0805">Transcription regulation</keyword>
<evidence type="ECO:0000256" key="8">
    <source>
        <dbReference type="ARBA" id="ARBA00023159"/>
    </source>
</evidence>
<evidence type="ECO:0000256" key="7">
    <source>
        <dbReference type="ARBA" id="ARBA00023015"/>
    </source>
</evidence>
<dbReference type="InterPro" id="IPR009401">
    <property type="entry name" value="Med13_C"/>
</dbReference>
<dbReference type="CDD" id="cd06557">
    <property type="entry name" value="KPHMT-like"/>
    <property type="match status" value="1"/>
</dbReference>
<feature type="region of interest" description="Disordered" evidence="14">
    <location>
        <begin position="427"/>
        <end position="592"/>
    </location>
</feature>
<dbReference type="HAMAP" id="MF_00156">
    <property type="entry name" value="PanB"/>
    <property type="match status" value="1"/>
</dbReference>
<organism evidence="17 18">
    <name type="scientific">Rhodotorula mucilaginosa</name>
    <name type="common">Yeast</name>
    <name type="synonym">Rhodotorula rubra</name>
    <dbReference type="NCBI Taxonomy" id="5537"/>
    <lineage>
        <taxon>Eukaryota</taxon>
        <taxon>Fungi</taxon>
        <taxon>Dikarya</taxon>
        <taxon>Basidiomycota</taxon>
        <taxon>Pucciniomycotina</taxon>
        <taxon>Microbotryomycetes</taxon>
        <taxon>Sporidiobolales</taxon>
        <taxon>Sporidiobolaceae</taxon>
        <taxon>Rhodotorula</taxon>
    </lineage>
</organism>
<gene>
    <name evidence="17" type="ORF">C6P46_003688</name>
</gene>
<comment type="similarity">
    <text evidence="4 13">Belongs to the Mediator complex subunit 13 family.</text>
</comment>
<keyword evidence="10 13" id="KW-0539">Nucleus</keyword>